<dbReference type="EMBL" id="DABGZR010000026">
    <property type="protein sequence ID" value="HAJ0997748.1"/>
    <property type="molecule type" value="Genomic_DNA"/>
</dbReference>
<gene>
    <name evidence="5" type="ORF">EIA08_21720</name>
    <name evidence="3" type="ORF">G5603_22985</name>
    <name evidence="2" type="ORF">HL601_19430</name>
    <name evidence="4" type="ORF">HVW04_04945</name>
</gene>
<dbReference type="Proteomes" id="UP000514715">
    <property type="component" value="Chromosome"/>
</dbReference>
<dbReference type="EMBL" id="RQTU01000030">
    <property type="protein sequence ID" value="RRD73014.1"/>
    <property type="molecule type" value="Genomic_DNA"/>
</dbReference>
<dbReference type="EMBL" id="JAAJRI010000028">
    <property type="protein sequence ID" value="NGE91009.1"/>
    <property type="molecule type" value="Genomic_DNA"/>
</dbReference>
<dbReference type="Pfam" id="PF02796">
    <property type="entry name" value="HTH_7"/>
    <property type="match status" value="1"/>
</dbReference>
<accession>A0A3A3E6I0</accession>
<proteinExistence type="predicted"/>
<reference evidence="2" key="1">
    <citation type="journal article" date="2018" name="Genome Biol.">
        <title>SKESA: strategic k-mer extension for scrupulous assemblies.</title>
        <authorList>
            <person name="Souvorov A."/>
            <person name="Agarwala R."/>
            <person name="Lipman D.J."/>
        </authorList>
    </citation>
    <scope>NUCLEOTIDE SEQUENCE [LARGE SCALE GENOMIC DNA]</scope>
    <source>
        <strain evidence="2">EC00605</strain>
    </source>
</reference>
<evidence type="ECO:0000313" key="4">
    <source>
        <dbReference type="EMBL" id="QMP47920.1"/>
    </source>
</evidence>
<evidence type="ECO:0000313" key="3">
    <source>
        <dbReference type="EMBL" id="NGE91009.1"/>
    </source>
</evidence>
<evidence type="ECO:0000313" key="6">
    <source>
        <dbReference type="Proteomes" id="UP000271008"/>
    </source>
</evidence>
<evidence type="ECO:0000313" key="8">
    <source>
        <dbReference type="Proteomes" id="UP000514715"/>
    </source>
</evidence>
<dbReference type="Proteomes" id="UP000472856">
    <property type="component" value="Unassembled WGS sequence"/>
</dbReference>
<dbReference type="AlphaFoldDB" id="A0A3A3E6I0"/>
<dbReference type="Proteomes" id="UP000271008">
    <property type="component" value="Unassembled WGS sequence"/>
</dbReference>
<reference evidence="5 6" key="2">
    <citation type="submission" date="2018-11" db="EMBL/GenBank/DDBJ databases">
        <title>Enterobacteriaceae from Patient.</title>
        <authorList>
            <person name="Shen C."/>
            <person name="Yang Y."/>
            <person name="Tian G."/>
        </authorList>
    </citation>
    <scope>NUCLEOTIDE SEQUENCE [LARGE SCALE GENOMIC DNA]</scope>
    <source>
        <strain evidence="5 6">GBGD28</strain>
    </source>
</reference>
<reference evidence="2" key="3">
    <citation type="submission" date="2019-09" db="EMBL/GenBank/DDBJ databases">
        <authorList>
            <consortium name="NCBI Pathogen Detection Project"/>
        </authorList>
    </citation>
    <scope>NUCLEOTIDE SEQUENCE</scope>
    <source>
        <strain evidence="2">EC00605</strain>
    </source>
</reference>
<dbReference type="InterPro" id="IPR006120">
    <property type="entry name" value="Resolvase_HTH_dom"/>
</dbReference>
<evidence type="ECO:0000259" key="1">
    <source>
        <dbReference type="Pfam" id="PF02796"/>
    </source>
</evidence>
<dbReference type="EMBL" id="CP057975">
    <property type="protein sequence ID" value="QMP47920.1"/>
    <property type="molecule type" value="Genomic_DNA"/>
</dbReference>
<evidence type="ECO:0000313" key="5">
    <source>
        <dbReference type="EMBL" id="RRD73014.1"/>
    </source>
</evidence>
<evidence type="ECO:0000313" key="7">
    <source>
        <dbReference type="Proteomes" id="UP000472856"/>
    </source>
</evidence>
<sequence>MQKKAVFQCPGEGKSISTLAREFDTARQTFLRVKAAMEEADARSWAALQCMSASCQERTLLKETDNNKWVELVTLTTVLQL</sequence>
<dbReference type="GO" id="GO:0000150">
    <property type="term" value="F:DNA strand exchange activity"/>
    <property type="evidence" value="ECO:0007669"/>
    <property type="project" value="InterPro"/>
</dbReference>
<reference evidence="3 7" key="4">
    <citation type="submission" date="2020-02" db="EMBL/GenBank/DDBJ databases">
        <title>WGS of Carbapenem-Resistant Enterobacteriaceae.</title>
        <authorList>
            <person name="Tokajian S."/>
            <person name="El Chaar M."/>
            <person name="El Khoury M."/>
        </authorList>
    </citation>
    <scope>NUCLEOTIDE SEQUENCE [LARGE SCALE GENOMIC DNA]</scope>
    <source>
        <strain evidence="3 7">ECM_75</strain>
    </source>
</reference>
<evidence type="ECO:0000313" key="2">
    <source>
        <dbReference type="EMBL" id="HAJ0997748.1"/>
    </source>
</evidence>
<protein>
    <submittedName>
        <fullName evidence="2">Helix-turn-helix domain-containing protein</fullName>
    </submittedName>
</protein>
<feature type="domain" description="Resolvase HTH" evidence="1">
    <location>
        <begin position="12"/>
        <end position="36"/>
    </location>
</feature>
<name>A0A3A3E6I0_ECOLX</name>
<organism evidence="5 6">
    <name type="scientific">Escherichia coli</name>
    <dbReference type="NCBI Taxonomy" id="562"/>
    <lineage>
        <taxon>Bacteria</taxon>
        <taxon>Pseudomonadati</taxon>
        <taxon>Pseudomonadota</taxon>
        <taxon>Gammaproteobacteria</taxon>
        <taxon>Enterobacterales</taxon>
        <taxon>Enterobacteriaceae</taxon>
        <taxon>Escherichia</taxon>
    </lineage>
</organism>
<dbReference type="GO" id="GO:0003677">
    <property type="term" value="F:DNA binding"/>
    <property type="evidence" value="ECO:0007669"/>
    <property type="project" value="InterPro"/>
</dbReference>
<reference evidence="4 8" key="5">
    <citation type="submission" date="2020-06" db="EMBL/GenBank/DDBJ databases">
        <title>REHAB project genomes.</title>
        <authorList>
            <person name="Shaw L.P."/>
        </authorList>
    </citation>
    <scope>NUCLEOTIDE SEQUENCE [LARGE SCALE GENOMIC DNA]</scope>
    <source>
        <strain evidence="4 8">RHB07-C04</strain>
    </source>
</reference>